<evidence type="ECO:0000259" key="1">
    <source>
        <dbReference type="PROSITE" id="PS50851"/>
    </source>
</evidence>
<protein>
    <submittedName>
        <fullName evidence="2">Chemotaxis protein</fullName>
    </submittedName>
</protein>
<comment type="caution">
    <text evidence="2">The sequence shown here is derived from an EMBL/GenBank/DDBJ whole genome shotgun (WGS) entry which is preliminary data.</text>
</comment>
<organism evidence="2 3">
    <name type="scientific">Azospirillum oleiclasticum</name>
    <dbReference type="NCBI Taxonomy" id="2735135"/>
    <lineage>
        <taxon>Bacteria</taxon>
        <taxon>Pseudomonadati</taxon>
        <taxon>Pseudomonadota</taxon>
        <taxon>Alphaproteobacteria</taxon>
        <taxon>Rhodospirillales</taxon>
        <taxon>Azospirillaceae</taxon>
        <taxon>Azospirillum</taxon>
    </lineage>
</organism>
<dbReference type="SUPFAM" id="SSF50341">
    <property type="entry name" value="CheW-like"/>
    <property type="match status" value="1"/>
</dbReference>
<dbReference type="RefSeq" id="WP_180285357.1">
    <property type="nucleotide sequence ID" value="NZ_JABFDB010000028.1"/>
</dbReference>
<sequence>MTAGPTAIDWTAVWARLSAARSATRRIEEERLDGLFRRRADHLARPPESAERPAGAIRALTARIGRERYALPVTQAGEVAPLGRWVPVPGWPPALLGVVNRRGVPCPVIDLHHLLNAGAPSGTAACAVALRRPVQGYAVRIDEVGEILDLDATAFTIPGGREPVSPLVAGVGPDGLILLDLNRLDAIPAFPILRDAPTPS</sequence>
<dbReference type="EMBL" id="JABFDB010000028">
    <property type="protein sequence ID" value="NYZ23584.1"/>
    <property type="molecule type" value="Genomic_DNA"/>
</dbReference>
<evidence type="ECO:0000313" key="2">
    <source>
        <dbReference type="EMBL" id="NYZ23584.1"/>
    </source>
</evidence>
<dbReference type="Gene3D" id="2.30.30.40">
    <property type="entry name" value="SH3 Domains"/>
    <property type="match status" value="1"/>
</dbReference>
<gene>
    <name evidence="2" type="ORF">HND93_28125</name>
</gene>
<feature type="domain" description="CheW-like" evidence="1">
    <location>
        <begin position="56"/>
        <end position="190"/>
    </location>
</feature>
<dbReference type="PROSITE" id="PS50851">
    <property type="entry name" value="CHEW"/>
    <property type="match status" value="1"/>
</dbReference>
<dbReference type="Pfam" id="PF01584">
    <property type="entry name" value="CheW"/>
    <property type="match status" value="1"/>
</dbReference>
<accession>A0ABX2TKH6</accession>
<dbReference type="InterPro" id="IPR036061">
    <property type="entry name" value="CheW-like_dom_sf"/>
</dbReference>
<dbReference type="Proteomes" id="UP000584642">
    <property type="component" value="Unassembled WGS sequence"/>
</dbReference>
<dbReference type="SMART" id="SM00260">
    <property type="entry name" value="CheW"/>
    <property type="match status" value="1"/>
</dbReference>
<reference evidence="2 3" key="1">
    <citation type="submission" date="2020-05" db="EMBL/GenBank/DDBJ databases">
        <title>Azospirillum oleiclasticum sp. nov, a nitrogen-fixing and heavy crude oil-emulsifying bacterium isolated from the crude oil of Yumen Oilfield.</title>
        <authorList>
            <person name="Wu D."/>
            <person name="Cai M."/>
            <person name="Zhang X."/>
        </authorList>
    </citation>
    <scope>NUCLEOTIDE SEQUENCE [LARGE SCALE GENOMIC DNA]</scope>
    <source>
        <strain evidence="2 3">ROY-1-1-2</strain>
    </source>
</reference>
<keyword evidence="3" id="KW-1185">Reference proteome</keyword>
<evidence type="ECO:0000313" key="3">
    <source>
        <dbReference type="Proteomes" id="UP000584642"/>
    </source>
</evidence>
<dbReference type="Gene3D" id="2.40.50.180">
    <property type="entry name" value="CheA-289, Domain 4"/>
    <property type="match status" value="1"/>
</dbReference>
<dbReference type="InterPro" id="IPR002545">
    <property type="entry name" value="CheW-lke_dom"/>
</dbReference>
<name>A0ABX2TKH6_9PROT</name>
<proteinExistence type="predicted"/>